<feature type="transmembrane region" description="Helical" evidence="6">
    <location>
        <begin position="145"/>
        <end position="168"/>
    </location>
</feature>
<evidence type="ECO:0000256" key="1">
    <source>
        <dbReference type="ARBA" id="ARBA00004651"/>
    </source>
</evidence>
<dbReference type="GO" id="GO:0005886">
    <property type="term" value="C:plasma membrane"/>
    <property type="evidence" value="ECO:0007669"/>
    <property type="project" value="UniProtKB-SubCell"/>
</dbReference>
<feature type="transmembrane region" description="Helical" evidence="6">
    <location>
        <begin position="41"/>
        <end position="62"/>
    </location>
</feature>
<evidence type="ECO:0000256" key="2">
    <source>
        <dbReference type="ARBA" id="ARBA00022475"/>
    </source>
</evidence>
<dbReference type="Pfam" id="PF01943">
    <property type="entry name" value="Polysacc_synt"/>
    <property type="match status" value="1"/>
</dbReference>
<dbReference type="Proteomes" id="UP001156701">
    <property type="component" value="Unassembled WGS sequence"/>
</dbReference>
<name>A0AA42FPZ3_9GAMM</name>
<keyword evidence="4 6" id="KW-1133">Transmembrane helix</keyword>
<feature type="transmembrane region" description="Helical" evidence="6">
    <location>
        <begin position="286"/>
        <end position="305"/>
    </location>
</feature>
<feature type="transmembrane region" description="Helical" evidence="6">
    <location>
        <begin position="354"/>
        <end position="371"/>
    </location>
</feature>
<dbReference type="PANTHER" id="PTHR30250:SF11">
    <property type="entry name" value="O-ANTIGEN TRANSPORTER-RELATED"/>
    <property type="match status" value="1"/>
</dbReference>
<feature type="transmembrane region" description="Helical" evidence="6">
    <location>
        <begin position="82"/>
        <end position="105"/>
    </location>
</feature>
<dbReference type="EMBL" id="JARRYG010000011">
    <property type="protein sequence ID" value="MDG4696930.1"/>
    <property type="molecule type" value="Genomic_DNA"/>
</dbReference>
<gene>
    <name evidence="7" type="ORF">P7V44_11855</name>
</gene>
<accession>A0AA42FPZ3</accession>
<dbReference type="InterPro" id="IPR002797">
    <property type="entry name" value="Polysacc_synth"/>
</dbReference>
<evidence type="ECO:0000256" key="3">
    <source>
        <dbReference type="ARBA" id="ARBA00022692"/>
    </source>
</evidence>
<proteinExistence type="predicted"/>
<feature type="transmembrane region" description="Helical" evidence="6">
    <location>
        <begin position="216"/>
        <end position="235"/>
    </location>
</feature>
<protein>
    <submittedName>
        <fullName evidence="7">Oligosaccharide flippase family protein</fullName>
    </submittedName>
</protein>
<keyword evidence="5 6" id="KW-0472">Membrane</keyword>
<dbReference type="AlphaFoldDB" id="A0AA42FPZ3"/>
<evidence type="ECO:0000313" key="8">
    <source>
        <dbReference type="Proteomes" id="UP001156701"/>
    </source>
</evidence>
<sequence>MTIKKKLISNFSYLSIIQIVTLLIPFIYYPYIIRKFSIDSYGLVIFIQSIIMLMSIIVDFGFNIYGTRIASENAHSKKKLSIIYSSITYIKLLLVLISFLIFQIFICFNSKLNENYYLSNILFFIVLGEALFSQWLYLGLEKIKYAALINLFSRLCMLLIIFIGSYTFIGFYSFPLALVFSSLINGILSLWFFNIKLKLKFIPVSLKRIKKDIKESYSFLLSRSIGVIILKLNTYLIGNYIGFAQVAYYDLAEKLINLALIPINLLNQVLYPYIARTKNFGVTFSIIKYLIVIYLLIYPILLLFGEDFIILFAGDDMAKSYTYLLILYFIPLLNIFSYFLGNCALVLIDRKKDFNNSIYIAAFFYITFILFMSQFGYVTISTLCWAIVLNAFITSLYRTLKCIKYKNLLKE</sequence>
<evidence type="ECO:0000313" key="7">
    <source>
        <dbReference type="EMBL" id="MDG4696930.1"/>
    </source>
</evidence>
<feature type="transmembrane region" description="Helical" evidence="6">
    <location>
        <begin position="7"/>
        <end position="29"/>
    </location>
</feature>
<keyword evidence="3 6" id="KW-0812">Transmembrane</keyword>
<organism evidence="7 8">
    <name type="scientific">Providencia huashanensis</name>
    <dbReference type="NCBI Taxonomy" id="3037798"/>
    <lineage>
        <taxon>Bacteria</taxon>
        <taxon>Pseudomonadati</taxon>
        <taxon>Pseudomonadota</taxon>
        <taxon>Gammaproteobacteria</taxon>
        <taxon>Enterobacterales</taxon>
        <taxon>Morganellaceae</taxon>
        <taxon>Providencia</taxon>
    </lineage>
</organism>
<evidence type="ECO:0000256" key="4">
    <source>
        <dbReference type="ARBA" id="ARBA00022989"/>
    </source>
</evidence>
<feature type="transmembrane region" description="Helical" evidence="6">
    <location>
        <begin position="174"/>
        <end position="195"/>
    </location>
</feature>
<feature type="transmembrane region" description="Helical" evidence="6">
    <location>
        <begin position="255"/>
        <end position="274"/>
    </location>
</feature>
<evidence type="ECO:0000256" key="6">
    <source>
        <dbReference type="SAM" id="Phobius"/>
    </source>
</evidence>
<reference evidence="7" key="1">
    <citation type="submission" date="2023-03" db="EMBL/GenBank/DDBJ databases">
        <title>a new species belonging to Providencia genus.</title>
        <authorList>
            <person name="Yang W."/>
            <person name="Hu F."/>
            <person name="Shen S."/>
            <person name="Ding L."/>
            <person name="Yin D."/>
        </authorList>
    </citation>
    <scope>NUCLEOTIDE SEQUENCE</scope>
    <source>
        <strain evidence="7">CRE-3FA-0001</strain>
    </source>
</reference>
<comment type="subcellular location">
    <subcellularLocation>
        <location evidence="1">Cell membrane</location>
        <topology evidence="1">Multi-pass membrane protein</topology>
    </subcellularLocation>
</comment>
<feature type="transmembrane region" description="Helical" evidence="6">
    <location>
        <begin position="117"/>
        <end position="138"/>
    </location>
</feature>
<dbReference type="InterPro" id="IPR050833">
    <property type="entry name" value="Poly_Biosynth_Transport"/>
</dbReference>
<feature type="transmembrane region" description="Helical" evidence="6">
    <location>
        <begin position="325"/>
        <end position="347"/>
    </location>
</feature>
<feature type="transmembrane region" description="Helical" evidence="6">
    <location>
        <begin position="377"/>
        <end position="397"/>
    </location>
</feature>
<evidence type="ECO:0000256" key="5">
    <source>
        <dbReference type="ARBA" id="ARBA00023136"/>
    </source>
</evidence>
<keyword evidence="2" id="KW-1003">Cell membrane</keyword>
<comment type="caution">
    <text evidence="7">The sequence shown here is derived from an EMBL/GenBank/DDBJ whole genome shotgun (WGS) entry which is preliminary data.</text>
</comment>
<dbReference type="PANTHER" id="PTHR30250">
    <property type="entry name" value="PST FAMILY PREDICTED COLANIC ACID TRANSPORTER"/>
    <property type="match status" value="1"/>
</dbReference>
<dbReference type="RefSeq" id="WP_272524577.1">
    <property type="nucleotide sequence ID" value="NZ_JARRYG010000011.1"/>
</dbReference>